<evidence type="ECO:0000313" key="1">
    <source>
        <dbReference type="EMBL" id="MBM7571501.1"/>
    </source>
</evidence>
<name>A0ABS2N085_9BACI</name>
<gene>
    <name evidence="1" type="ORF">JOC48_001997</name>
</gene>
<proteinExistence type="predicted"/>
<keyword evidence="2" id="KW-1185">Reference proteome</keyword>
<accession>A0ABS2N085</accession>
<dbReference type="RefSeq" id="WP_204499157.1">
    <property type="nucleotide sequence ID" value="NZ_JAFBDR010000009.1"/>
</dbReference>
<comment type="caution">
    <text evidence="1">The sequence shown here is derived from an EMBL/GenBank/DDBJ whole genome shotgun (WGS) entry which is preliminary data.</text>
</comment>
<dbReference type="Pfam" id="PF14345">
    <property type="entry name" value="GDYXXLXY"/>
    <property type="match status" value="1"/>
</dbReference>
<dbReference type="EMBL" id="JAFBDR010000009">
    <property type="protein sequence ID" value="MBM7571501.1"/>
    <property type="molecule type" value="Genomic_DNA"/>
</dbReference>
<evidence type="ECO:0000313" key="2">
    <source>
        <dbReference type="Proteomes" id="UP001296943"/>
    </source>
</evidence>
<dbReference type="Proteomes" id="UP001296943">
    <property type="component" value="Unassembled WGS sequence"/>
</dbReference>
<sequence>MRRKRVLFFVVVVLQCLFLLGMVCSYYLIDDFGKTIQLKTVPVDPQDIFYGDYIILRYEIEEIDRAKWTGTEEPSYHERIFTLVADDNGDGIYQVIQASSEEMIADAGQVVLEGRYEYQDMHEGTYFVDYGLGRYYIEDNTGERYERSGELIVSVAVAPWGQKKIVTVEPE</sequence>
<organism evidence="1 2">
    <name type="scientific">Aquibacillus albus</name>
    <dbReference type="NCBI Taxonomy" id="1168171"/>
    <lineage>
        <taxon>Bacteria</taxon>
        <taxon>Bacillati</taxon>
        <taxon>Bacillota</taxon>
        <taxon>Bacilli</taxon>
        <taxon>Bacillales</taxon>
        <taxon>Bacillaceae</taxon>
        <taxon>Aquibacillus</taxon>
    </lineage>
</organism>
<dbReference type="InterPro" id="IPR025833">
    <property type="entry name" value="GDYXXLXY"/>
</dbReference>
<reference evidence="1 2" key="1">
    <citation type="submission" date="2021-01" db="EMBL/GenBank/DDBJ databases">
        <title>Genomic Encyclopedia of Type Strains, Phase IV (KMG-IV): sequencing the most valuable type-strain genomes for metagenomic binning, comparative biology and taxonomic classification.</title>
        <authorList>
            <person name="Goeker M."/>
        </authorList>
    </citation>
    <scope>NUCLEOTIDE SEQUENCE [LARGE SCALE GENOMIC DNA]</scope>
    <source>
        <strain evidence="1 2">DSM 23711</strain>
    </source>
</reference>
<protein>
    <submittedName>
        <fullName evidence="1">Membrane-anchored protein</fullName>
    </submittedName>
</protein>